<evidence type="ECO:0000256" key="5">
    <source>
        <dbReference type="ARBA" id="ARBA00022777"/>
    </source>
</evidence>
<reference evidence="11" key="2">
    <citation type="journal article" date="2023" name="Int. J. Mol. Sci.">
        <title>De Novo Assembly and Annotation of 11 Diverse Shrub Willow (Salix) Genomes Reveals Novel Gene Organization in Sex-Linked Regions.</title>
        <authorList>
            <person name="Hyden B."/>
            <person name="Feng K."/>
            <person name="Yates T.B."/>
            <person name="Jawdy S."/>
            <person name="Cereghino C."/>
            <person name="Smart L.B."/>
            <person name="Muchero W."/>
        </authorList>
    </citation>
    <scope>NUCLEOTIDE SEQUENCE</scope>
    <source>
        <tissue evidence="11">Shoot tip</tissue>
    </source>
</reference>
<dbReference type="Proteomes" id="UP001151752">
    <property type="component" value="Chromosome 17"/>
</dbReference>
<feature type="region of interest" description="Disordered" evidence="9">
    <location>
        <begin position="84"/>
        <end position="105"/>
    </location>
</feature>
<dbReference type="PROSITE" id="PS50011">
    <property type="entry name" value="PROTEIN_KINASE_DOM"/>
    <property type="match status" value="1"/>
</dbReference>
<dbReference type="GO" id="GO:0004674">
    <property type="term" value="F:protein serine/threonine kinase activity"/>
    <property type="evidence" value="ECO:0007669"/>
    <property type="project" value="UniProtKB-KW"/>
</dbReference>
<keyword evidence="12" id="KW-1185">Reference proteome</keyword>
<evidence type="ECO:0000256" key="7">
    <source>
        <dbReference type="ARBA" id="ARBA00047899"/>
    </source>
</evidence>
<keyword evidence="2" id="KW-0723">Serine/threonine-protein kinase</keyword>
<dbReference type="Gene3D" id="1.10.510.10">
    <property type="entry name" value="Transferase(Phosphotransferase) domain 1"/>
    <property type="match status" value="1"/>
</dbReference>
<evidence type="ECO:0000256" key="9">
    <source>
        <dbReference type="SAM" id="MobiDB-lite"/>
    </source>
</evidence>
<dbReference type="AlphaFoldDB" id="A0A9Q0PNR3"/>
<dbReference type="InterPro" id="IPR000719">
    <property type="entry name" value="Prot_kinase_dom"/>
</dbReference>
<dbReference type="Pfam" id="PF00069">
    <property type="entry name" value="Pkinase"/>
    <property type="match status" value="2"/>
</dbReference>
<comment type="catalytic activity">
    <reaction evidence="8">
        <text>L-seryl-[protein] + ATP = O-phospho-L-seryl-[protein] + ADP + H(+)</text>
        <dbReference type="Rhea" id="RHEA:17989"/>
        <dbReference type="Rhea" id="RHEA-COMP:9863"/>
        <dbReference type="Rhea" id="RHEA-COMP:11604"/>
        <dbReference type="ChEBI" id="CHEBI:15378"/>
        <dbReference type="ChEBI" id="CHEBI:29999"/>
        <dbReference type="ChEBI" id="CHEBI:30616"/>
        <dbReference type="ChEBI" id="CHEBI:83421"/>
        <dbReference type="ChEBI" id="CHEBI:456216"/>
        <dbReference type="EC" id="2.7.11.1"/>
    </reaction>
</comment>
<gene>
    <name evidence="11" type="ORF">OIU74_016006</name>
</gene>
<dbReference type="SUPFAM" id="SSF56112">
    <property type="entry name" value="Protein kinase-like (PK-like)"/>
    <property type="match status" value="2"/>
</dbReference>
<comment type="caution">
    <text evidence="11">The sequence shown here is derived from an EMBL/GenBank/DDBJ whole genome shotgun (WGS) entry which is preliminary data.</text>
</comment>
<evidence type="ECO:0000256" key="2">
    <source>
        <dbReference type="ARBA" id="ARBA00022527"/>
    </source>
</evidence>
<evidence type="ECO:0000313" key="12">
    <source>
        <dbReference type="Proteomes" id="UP001151752"/>
    </source>
</evidence>
<dbReference type="InterPro" id="IPR011009">
    <property type="entry name" value="Kinase-like_dom_sf"/>
</dbReference>
<evidence type="ECO:0000256" key="1">
    <source>
        <dbReference type="ARBA" id="ARBA00012513"/>
    </source>
</evidence>
<protein>
    <recommendedName>
        <fullName evidence="1">non-specific serine/threonine protein kinase</fullName>
        <ecNumber evidence="1">2.7.11.1</ecNumber>
    </recommendedName>
</protein>
<evidence type="ECO:0000256" key="8">
    <source>
        <dbReference type="ARBA" id="ARBA00048679"/>
    </source>
</evidence>
<evidence type="ECO:0000256" key="4">
    <source>
        <dbReference type="ARBA" id="ARBA00022741"/>
    </source>
</evidence>
<dbReference type="Gene3D" id="3.30.200.20">
    <property type="entry name" value="Phosphorylase Kinase, domain 1"/>
    <property type="match status" value="1"/>
</dbReference>
<evidence type="ECO:0000256" key="6">
    <source>
        <dbReference type="ARBA" id="ARBA00022840"/>
    </source>
</evidence>
<comment type="catalytic activity">
    <reaction evidence="7">
        <text>L-threonyl-[protein] + ATP = O-phospho-L-threonyl-[protein] + ADP + H(+)</text>
        <dbReference type="Rhea" id="RHEA:46608"/>
        <dbReference type="Rhea" id="RHEA-COMP:11060"/>
        <dbReference type="Rhea" id="RHEA-COMP:11605"/>
        <dbReference type="ChEBI" id="CHEBI:15378"/>
        <dbReference type="ChEBI" id="CHEBI:30013"/>
        <dbReference type="ChEBI" id="CHEBI:30616"/>
        <dbReference type="ChEBI" id="CHEBI:61977"/>
        <dbReference type="ChEBI" id="CHEBI:456216"/>
        <dbReference type="EC" id="2.7.11.1"/>
    </reaction>
</comment>
<name>A0A9Q0PNR3_9ROSI</name>
<dbReference type="FunFam" id="3.30.200.20:FF:000032">
    <property type="entry name" value="Serine/threonine-protein kinase D6PK-like"/>
    <property type="match status" value="1"/>
</dbReference>
<proteinExistence type="predicted"/>
<reference evidence="11" key="1">
    <citation type="submission" date="2022-11" db="EMBL/GenBank/DDBJ databases">
        <authorList>
            <person name="Hyden B.L."/>
            <person name="Feng K."/>
            <person name="Yates T."/>
            <person name="Jawdy S."/>
            <person name="Smart L.B."/>
            <person name="Muchero W."/>
        </authorList>
    </citation>
    <scope>NUCLEOTIDE SEQUENCE</scope>
    <source>
        <tissue evidence="11">Shoot tip</tissue>
    </source>
</reference>
<feature type="compositionally biased region" description="Low complexity" evidence="9">
    <location>
        <begin position="87"/>
        <end position="105"/>
    </location>
</feature>
<dbReference type="EC" id="2.7.11.1" evidence="1"/>
<keyword evidence="6" id="KW-0067">ATP-binding</keyword>
<keyword evidence="4" id="KW-0547">Nucleotide-binding</keyword>
<sequence>MQNRTTYLGSLFFCGGCNNHAKLLSLFFNQLSVCSNNTAVLFWVLCDSAVVEVFPGVACQWETSPENNISVVENISCIKHPMDYPKSSNSSGSLESESVVSGPSEADAGQLNNLVASHSALSFCPSSSKSIYTATTLYAEAKQSFTNTSASEEASIVEKSVESGEVSNSYDNESRKMNLYRGRTDSEVSDESSSTSLSNALYKPHKANDIRWEAIQAVRSHVGALGFNHFKLLKKLGCGDIGSVYLSELSGTRTCFAMKVMDKAALAAWKKLSRVQTEREILQSLDHLFLPTLYTHFETEKFTCLLMEFCPGGDLHALRQWQPGKYFPEHAASSYRILFVSTNKFSLLWNNCTCLGSFTETSNQRMFCSESKSSAYCVQPACIEPTCVMQPDCIQPACFVPHFLSGKAKKGKKSKPKHEMNHRASLLPELIAEPTNARSMSFVGTHEYLAPEIIKGEGHGSAVDWWTFGIFLYELLFGRTPFKGAGNRATLFNVVGQPLRFPASPTVSFAARDMIRGLLVKEPQHRFAYRRGATEIKRHPFFQSINWALIRCTNPPEVPKQATMEILMRADAPKAPTAANVAGVDVKPSGNYIEIDFF</sequence>
<dbReference type="EMBL" id="JAPFFM010000018">
    <property type="protein sequence ID" value="KAJ6691416.1"/>
    <property type="molecule type" value="Genomic_DNA"/>
</dbReference>
<feature type="domain" description="Protein kinase" evidence="10">
    <location>
        <begin position="230"/>
        <end position="542"/>
    </location>
</feature>
<accession>A0A9Q0PNR3</accession>
<evidence type="ECO:0000313" key="11">
    <source>
        <dbReference type="EMBL" id="KAJ6691416.1"/>
    </source>
</evidence>
<evidence type="ECO:0000259" key="10">
    <source>
        <dbReference type="PROSITE" id="PS50011"/>
    </source>
</evidence>
<dbReference type="FunFam" id="1.10.510.10:FF:000020">
    <property type="entry name" value="serine/threonine-protein kinase D6PK-like"/>
    <property type="match status" value="1"/>
</dbReference>
<keyword evidence="5 11" id="KW-0418">Kinase</keyword>
<organism evidence="11 12">
    <name type="scientific">Salix koriyanagi</name>
    <dbReference type="NCBI Taxonomy" id="2511006"/>
    <lineage>
        <taxon>Eukaryota</taxon>
        <taxon>Viridiplantae</taxon>
        <taxon>Streptophyta</taxon>
        <taxon>Embryophyta</taxon>
        <taxon>Tracheophyta</taxon>
        <taxon>Spermatophyta</taxon>
        <taxon>Magnoliopsida</taxon>
        <taxon>eudicotyledons</taxon>
        <taxon>Gunneridae</taxon>
        <taxon>Pentapetalae</taxon>
        <taxon>rosids</taxon>
        <taxon>fabids</taxon>
        <taxon>Malpighiales</taxon>
        <taxon>Salicaceae</taxon>
        <taxon>Saliceae</taxon>
        <taxon>Salix</taxon>
    </lineage>
</organism>
<evidence type="ECO:0000256" key="3">
    <source>
        <dbReference type="ARBA" id="ARBA00022679"/>
    </source>
</evidence>
<dbReference type="GO" id="GO:0005524">
    <property type="term" value="F:ATP binding"/>
    <property type="evidence" value="ECO:0007669"/>
    <property type="project" value="UniProtKB-KW"/>
</dbReference>
<dbReference type="PANTHER" id="PTHR45637">
    <property type="entry name" value="FLIPPASE KINASE 1-RELATED"/>
    <property type="match status" value="1"/>
</dbReference>
<keyword evidence="3" id="KW-0808">Transferase</keyword>